<comment type="similarity">
    <text evidence="1">Belongs to the universal stress protein A family.</text>
</comment>
<dbReference type="InterPro" id="IPR014729">
    <property type="entry name" value="Rossmann-like_a/b/a_fold"/>
</dbReference>
<comment type="caution">
    <text evidence="3">The sequence shown here is derived from an EMBL/GenBank/DDBJ whole genome shotgun (WGS) entry which is preliminary data.</text>
</comment>
<evidence type="ECO:0000313" key="4">
    <source>
        <dbReference type="Proteomes" id="UP000035760"/>
    </source>
</evidence>
<feature type="domain" description="UspA" evidence="2">
    <location>
        <begin position="5"/>
        <end position="160"/>
    </location>
</feature>
<dbReference type="AlphaFoldDB" id="W6MD21"/>
<dbReference type="STRING" id="1400863.BN873_300019"/>
<evidence type="ECO:0000313" key="3">
    <source>
        <dbReference type="EMBL" id="CDI02398.1"/>
    </source>
</evidence>
<dbReference type="Gene3D" id="3.40.50.620">
    <property type="entry name" value="HUPs"/>
    <property type="match status" value="1"/>
</dbReference>
<sequence>MSPQIKTILYTTALSPYTRPVLRFAVGLANQYNAKIILLHVVEPLSSSVRFLMDNYLPAEKADELHREATSGILQKFHTRLENFCAEELGSTLEQTQVISEIRVVSGMIHDVILQEADRCNADLIVMGTHAGNETLRGALLGSTTRRITLLSKRPVLIVPFVPAPDNEWPSQRRV</sequence>
<dbReference type="PANTHER" id="PTHR46268">
    <property type="entry name" value="STRESS RESPONSE PROTEIN NHAX"/>
    <property type="match status" value="1"/>
</dbReference>
<name>W6MD21_9GAMM</name>
<reference evidence="3" key="1">
    <citation type="submission" date="2013-07" db="EMBL/GenBank/DDBJ databases">
        <authorList>
            <person name="McIlroy S."/>
        </authorList>
    </citation>
    <scope>NUCLEOTIDE SEQUENCE [LARGE SCALE GENOMIC DNA]</scope>
    <source>
        <strain evidence="3">Run_A_D11</strain>
    </source>
</reference>
<dbReference type="InterPro" id="IPR006016">
    <property type="entry name" value="UspA"/>
</dbReference>
<dbReference type="Pfam" id="PF00582">
    <property type="entry name" value="Usp"/>
    <property type="match status" value="1"/>
</dbReference>
<dbReference type="PANTHER" id="PTHR46268:SF27">
    <property type="entry name" value="UNIVERSAL STRESS PROTEIN RV2623"/>
    <property type="match status" value="1"/>
</dbReference>
<dbReference type="EMBL" id="CBTJ020000037">
    <property type="protein sequence ID" value="CDI02398.1"/>
    <property type="molecule type" value="Genomic_DNA"/>
</dbReference>
<protein>
    <submittedName>
        <fullName evidence="3">UspA domain-containing protein</fullName>
    </submittedName>
</protein>
<evidence type="ECO:0000256" key="1">
    <source>
        <dbReference type="ARBA" id="ARBA00008791"/>
    </source>
</evidence>
<keyword evidence="4" id="KW-1185">Reference proteome</keyword>
<proteinExistence type="inferred from homology"/>
<gene>
    <name evidence="3" type="ORF">BN873_300019</name>
</gene>
<accession>W6MD21</accession>
<dbReference type="Proteomes" id="UP000035760">
    <property type="component" value="Unassembled WGS sequence"/>
</dbReference>
<evidence type="ECO:0000259" key="2">
    <source>
        <dbReference type="Pfam" id="PF00582"/>
    </source>
</evidence>
<dbReference type="CDD" id="cd00293">
    <property type="entry name" value="USP-like"/>
    <property type="match status" value="1"/>
</dbReference>
<dbReference type="RefSeq" id="WP_048672567.1">
    <property type="nucleotide sequence ID" value="NZ_CBTJ020000037.1"/>
</dbReference>
<dbReference type="SUPFAM" id="SSF52402">
    <property type="entry name" value="Adenine nucleotide alpha hydrolases-like"/>
    <property type="match status" value="1"/>
</dbReference>
<dbReference type="OrthoDB" id="5877096at2"/>
<organism evidence="3 4">
    <name type="scientific">Candidatus Competibacter denitrificans Run_A_D11</name>
    <dbReference type="NCBI Taxonomy" id="1400863"/>
    <lineage>
        <taxon>Bacteria</taxon>
        <taxon>Pseudomonadati</taxon>
        <taxon>Pseudomonadota</taxon>
        <taxon>Gammaproteobacteria</taxon>
        <taxon>Candidatus Competibacteraceae</taxon>
        <taxon>Candidatus Competibacter</taxon>
    </lineage>
</organism>
<reference evidence="3" key="2">
    <citation type="submission" date="2014-03" db="EMBL/GenBank/DDBJ databases">
        <title>Candidatus Competibacter-lineage genomes retrieved from metagenomes reveal functional metabolic diversity.</title>
        <authorList>
            <person name="McIlroy S.J."/>
            <person name="Albertsen M."/>
            <person name="Andresen E.K."/>
            <person name="Saunders A.M."/>
            <person name="Kristiansen R."/>
            <person name="Stokholm-Bjerregaard M."/>
            <person name="Nielsen K.L."/>
            <person name="Nielsen P.H."/>
        </authorList>
    </citation>
    <scope>NUCLEOTIDE SEQUENCE</scope>
    <source>
        <strain evidence="3">Run_A_D11</strain>
    </source>
</reference>